<dbReference type="EMBL" id="CP009933">
    <property type="protein sequence ID" value="AKA68272.1"/>
    <property type="molecule type" value="Genomic_DNA"/>
</dbReference>
<proteinExistence type="predicted"/>
<evidence type="ECO:0000313" key="1">
    <source>
        <dbReference type="EMBL" id="AKA68272.1"/>
    </source>
</evidence>
<dbReference type="InterPro" id="IPR018641">
    <property type="entry name" value="Trfase_1_rSAM/seldom-assoc"/>
</dbReference>
<evidence type="ECO:0008006" key="3">
    <source>
        <dbReference type="Google" id="ProtNLM"/>
    </source>
</evidence>
<sequence length="234" mass="26682">MNALILMTRVPIAGMTKTRLMKIFTGTECAQLQQCFLLDLFKMLNKIRKTVDIYITYTPEKSFCLIDHIIPSFIDSFPQQGDDLGDRMNNAIEKLLNKGYSKVILIGSDIPSLQPEDINKAYEELENNDICLGPTNDGGYYLIGMKKNCKEIFNNNLKWGNKSVFEATLAIANNSGYNVGLTTKLNDIDEKEDIEDLIKRVKKGEFNTKMLPYNTVNFIQNKWGDVPSVKRYIK</sequence>
<protein>
    <recommendedName>
        <fullName evidence="3">Glycosyltransferase</fullName>
    </recommendedName>
</protein>
<dbReference type="HOGENOM" id="CLU_075662_2_0_9"/>
<dbReference type="PANTHER" id="PTHR36529:SF1">
    <property type="entry name" value="GLYCOSYLTRANSFERASE"/>
    <property type="match status" value="1"/>
</dbReference>
<dbReference type="Pfam" id="PF09837">
    <property type="entry name" value="DUF2064"/>
    <property type="match status" value="1"/>
</dbReference>
<keyword evidence="2" id="KW-1185">Reference proteome</keyword>
<dbReference type="Gene3D" id="3.90.550.10">
    <property type="entry name" value="Spore Coat Polysaccharide Biosynthesis Protein SpsA, Chain A"/>
    <property type="match status" value="1"/>
</dbReference>
<gene>
    <name evidence="1" type="ORF">CSCA_1147</name>
</gene>
<dbReference type="SUPFAM" id="SSF53448">
    <property type="entry name" value="Nucleotide-diphospho-sugar transferases"/>
    <property type="match status" value="1"/>
</dbReference>
<accession>A0A0E3M825</accession>
<organism evidence="1 2">
    <name type="scientific">Clostridium scatologenes</name>
    <dbReference type="NCBI Taxonomy" id="1548"/>
    <lineage>
        <taxon>Bacteria</taxon>
        <taxon>Bacillati</taxon>
        <taxon>Bacillota</taxon>
        <taxon>Clostridia</taxon>
        <taxon>Eubacteriales</taxon>
        <taxon>Clostridiaceae</taxon>
        <taxon>Clostridium</taxon>
    </lineage>
</organism>
<dbReference type="KEGG" id="csq:CSCA_1147"/>
<dbReference type="STRING" id="1548.CSCA_1147"/>
<evidence type="ECO:0000313" key="2">
    <source>
        <dbReference type="Proteomes" id="UP000033115"/>
    </source>
</evidence>
<name>A0A0E3M825_CLOSL</name>
<dbReference type="NCBIfam" id="TIGR04282">
    <property type="entry name" value="glyco_like_cofC"/>
    <property type="match status" value="1"/>
</dbReference>
<reference evidence="1 2" key="1">
    <citation type="journal article" date="2015" name="J. Biotechnol.">
        <title>Complete genome sequence of a malodorant-producing acetogen, Clostridium scatologenes ATCC 25775(T).</title>
        <authorList>
            <person name="Zhu Z."/>
            <person name="Guo T."/>
            <person name="Zheng H."/>
            <person name="Song T."/>
            <person name="Ouyang P."/>
            <person name="Xie J."/>
        </authorList>
    </citation>
    <scope>NUCLEOTIDE SEQUENCE [LARGE SCALE GENOMIC DNA]</scope>
    <source>
        <strain evidence="1 2">ATCC 25775</strain>
    </source>
</reference>
<dbReference type="AlphaFoldDB" id="A0A0E3M825"/>
<dbReference type="RefSeq" id="WP_029159751.1">
    <property type="nucleotide sequence ID" value="NZ_CP009933.1"/>
</dbReference>
<dbReference type="PANTHER" id="PTHR36529">
    <property type="entry name" value="SLL1095 PROTEIN"/>
    <property type="match status" value="1"/>
</dbReference>
<dbReference type="InterPro" id="IPR029044">
    <property type="entry name" value="Nucleotide-diphossugar_trans"/>
</dbReference>
<dbReference type="Proteomes" id="UP000033115">
    <property type="component" value="Chromosome"/>
</dbReference>